<dbReference type="AlphaFoldDB" id="A0A9W9MFT8"/>
<dbReference type="EMBL" id="JAPQKP010000003">
    <property type="protein sequence ID" value="KAJ5199147.1"/>
    <property type="molecule type" value="Genomic_DNA"/>
</dbReference>
<accession>A0A9W9MFT8</accession>
<evidence type="ECO:0000313" key="2">
    <source>
        <dbReference type="Proteomes" id="UP001150879"/>
    </source>
</evidence>
<reference evidence="1" key="2">
    <citation type="journal article" date="2023" name="IMA Fungus">
        <title>Comparative genomic study of the Penicillium genus elucidates a diverse pangenome and 15 lateral gene transfer events.</title>
        <authorList>
            <person name="Petersen C."/>
            <person name="Sorensen T."/>
            <person name="Nielsen M.R."/>
            <person name="Sondergaard T.E."/>
            <person name="Sorensen J.L."/>
            <person name="Fitzpatrick D.A."/>
            <person name="Frisvad J.C."/>
            <person name="Nielsen K.L."/>
        </authorList>
    </citation>
    <scope>NUCLEOTIDE SEQUENCE</scope>
    <source>
        <strain evidence="1">IBT 16849</strain>
    </source>
</reference>
<evidence type="ECO:0000313" key="1">
    <source>
        <dbReference type="EMBL" id="KAJ5199147.1"/>
    </source>
</evidence>
<proteinExistence type="predicted"/>
<name>A0A9W9MFT8_9EURO</name>
<gene>
    <name evidence="1" type="ORF">N7472_004351</name>
</gene>
<dbReference type="Proteomes" id="UP001150879">
    <property type="component" value="Unassembled WGS sequence"/>
</dbReference>
<reference evidence="1" key="1">
    <citation type="submission" date="2022-11" db="EMBL/GenBank/DDBJ databases">
        <authorList>
            <person name="Petersen C."/>
        </authorList>
    </citation>
    <scope>NUCLEOTIDE SEQUENCE</scope>
    <source>
        <strain evidence="1">IBT 16849</strain>
    </source>
</reference>
<comment type="caution">
    <text evidence="1">The sequence shown here is derived from an EMBL/GenBank/DDBJ whole genome shotgun (WGS) entry which is preliminary data.</text>
</comment>
<sequence length="68" mass="7434">MAPLNSSDSDSAFCLPINATESTTLSNCKCFTRVYGYMAISNQTPASQKPNWWRGIPGSLAIATWLFT</sequence>
<organism evidence="1 2">
    <name type="scientific">Penicillium cf. griseofulvum</name>
    <dbReference type="NCBI Taxonomy" id="2972120"/>
    <lineage>
        <taxon>Eukaryota</taxon>
        <taxon>Fungi</taxon>
        <taxon>Dikarya</taxon>
        <taxon>Ascomycota</taxon>
        <taxon>Pezizomycotina</taxon>
        <taxon>Eurotiomycetes</taxon>
        <taxon>Eurotiomycetidae</taxon>
        <taxon>Eurotiales</taxon>
        <taxon>Aspergillaceae</taxon>
        <taxon>Penicillium</taxon>
    </lineage>
</organism>
<protein>
    <submittedName>
        <fullName evidence="1">Uncharacterized protein</fullName>
    </submittedName>
</protein>
<keyword evidence="2" id="KW-1185">Reference proteome</keyword>